<dbReference type="InterPro" id="IPR051020">
    <property type="entry name" value="ALDH-related_metabolic_enz"/>
</dbReference>
<proteinExistence type="inferred from homology"/>
<dbReference type="eggNOG" id="arCOG01252">
    <property type="taxonomic scope" value="Archaea"/>
</dbReference>
<dbReference type="EC" id="1.2.1.9" evidence="4"/>
<evidence type="ECO:0000313" key="4">
    <source>
        <dbReference type="EMBL" id="ADV65346.1"/>
    </source>
</evidence>
<gene>
    <name evidence="4" type="ordered locus">Desmu_1044</name>
</gene>
<dbReference type="PANTHER" id="PTHR42991">
    <property type="entry name" value="ALDEHYDE DEHYDROGENASE"/>
    <property type="match status" value="1"/>
</dbReference>
<dbReference type="EMBL" id="CP002363">
    <property type="protein sequence ID" value="ADV65346.1"/>
    <property type="molecule type" value="Genomic_DNA"/>
</dbReference>
<evidence type="ECO:0000259" key="3">
    <source>
        <dbReference type="Pfam" id="PF00171"/>
    </source>
</evidence>
<sequence length="504" mass="56007">MELESRLFKDILRVEDNVPFFKAYLAGKWIDTGEYLDVATPIDGSLVARVSKTPWELVDSALESIYVEGRWSVRNTPGWRRLEILGRLAELLEEHRRDMVNALILNSGKTRKQAEGEVNASIERVKASVFDARKIFGEYMPGDWDSTTIETEAVVRREPYGVVLAIIPFNYPLFDTVSKIAYSFVSGNAVVVKPPSADPLPVLLLARLLEEAGFPRDGLAVAMVPGRESGRLVADRRISVVSFTGSSETGRRILGSAGIKQFIMELGGGDPAIVLPDADLEDAAEKISTGIYSYAGQRCDAIRLILVSADAYHELAGRIVERLSRVRVGDPRREDVDMGPLIDEAAVDTMMEAVEDAVKKGGRILYGGRRLGGNYVEPTLIGFEDNKRIKDVKLYQEEVFAPVALITSYRSLDEAVELANGRRYGLDAAVFGHDIEDIRRLVRLLEFGAIYINDMPRHGIGYYPYGGRKDSGIGREGIGYSVEYVTAYKTIIYNYRGKGVWSYI</sequence>
<dbReference type="Gene3D" id="3.40.605.10">
    <property type="entry name" value="Aldehyde Dehydrogenase, Chain A, domain 1"/>
    <property type="match status" value="1"/>
</dbReference>
<evidence type="ECO:0000313" key="5">
    <source>
        <dbReference type="Proteomes" id="UP000001068"/>
    </source>
</evidence>
<dbReference type="InterPro" id="IPR016162">
    <property type="entry name" value="Ald_DH_N"/>
</dbReference>
<keyword evidence="5" id="KW-1185">Reference proteome</keyword>
<dbReference type="Pfam" id="PF00171">
    <property type="entry name" value="Aldedh"/>
    <property type="match status" value="1"/>
</dbReference>
<dbReference type="InterPro" id="IPR053489">
    <property type="entry name" value="NAD(P)-GAP_dehydrogenase"/>
</dbReference>
<dbReference type="Proteomes" id="UP000001068">
    <property type="component" value="Chromosome"/>
</dbReference>
<reference evidence="5" key="1">
    <citation type="submission" date="2010-11" db="EMBL/GenBank/DDBJ databases">
        <title>The complete genome of Desulfurococcus mucosus DSM 2162.</title>
        <authorList>
            <consortium name="US DOE Joint Genome Institute (JGI-PGF)"/>
            <person name="Lucas S."/>
            <person name="Copeland A."/>
            <person name="Lapidus A."/>
            <person name="Bruce D."/>
            <person name="Goodwin L."/>
            <person name="Pitluck S."/>
            <person name="Kyrpides N."/>
            <person name="Mavromatis K."/>
            <person name="Pagani I."/>
            <person name="Ivanova N."/>
            <person name="Ovchinnikova G."/>
            <person name="Chertkov O."/>
            <person name="Held B."/>
            <person name="Brettin T."/>
            <person name="Detter J.C."/>
            <person name="Tapia R."/>
            <person name="Han C."/>
            <person name="Land M."/>
            <person name="Hauser L."/>
            <person name="Markowitz V."/>
            <person name="Cheng J.-F."/>
            <person name="Hugenholtz P."/>
            <person name="Woyke T."/>
            <person name="Wu D."/>
            <person name="Wirth R."/>
            <person name="Bilek Y."/>
            <person name="Hader T."/>
            <person name="Klenk H.-P."/>
            <person name="Eisen J.A."/>
        </authorList>
    </citation>
    <scope>NUCLEOTIDE SEQUENCE [LARGE SCALE GENOMIC DNA]</scope>
    <source>
        <strain evidence="5">ATCC 35584 / DSM 2162 / JCM 9187 / O7/1</strain>
    </source>
</reference>
<dbReference type="Gene3D" id="3.40.309.10">
    <property type="entry name" value="Aldehyde Dehydrogenase, Chain A, domain 2"/>
    <property type="match status" value="1"/>
</dbReference>
<accession>E8RA20</accession>
<dbReference type="InterPro" id="IPR015590">
    <property type="entry name" value="Aldehyde_DH_dom"/>
</dbReference>
<dbReference type="GO" id="GO:0008886">
    <property type="term" value="F:glyceraldehyde-3-phosphate dehydrogenase (NADP+) (non-phosphorylating) activity"/>
    <property type="evidence" value="ECO:0007669"/>
    <property type="project" value="UniProtKB-EC"/>
</dbReference>
<dbReference type="PANTHER" id="PTHR42991:SF1">
    <property type="entry name" value="ALDEHYDE DEHYDROGENASE"/>
    <property type="match status" value="1"/>
</dbReference>
<dbReference type="AlphaFoldDB" id="E8RA20"/>
<dbReference type="InterPro" id="IPR016163">
    <property type="entry name" value="Ald_DH_C"/>
</dbReference>
<dbReference type="STRING" id="765177.Desmu_1044"/>
<keyword evidence="2 4" id="KW-0560">Oxidoreductase</keyword>
<dbReference type="SUPFAM" id="SSF53720">
    <property type="entry name" value="ALDH-like"/>
    <property type="match status" value="1"/>
</dbReference>
<dbReference type="HOGENOM" id="CLU_005391_1_0_2"/>
<dbReference type="GO" id="GO:0008911">
    <property type="term" value="F:lactaldehyde dehydrogenase (NAD+) activity"/>
    <property type="evidence" value="ECO:0007669"/>
    <property type="project" value="TreeGrafter"/>
</dbReference>
<organism evidence="4 5">
    <name type="scientific">Desulfurococcus mucosus (strain ATCC 35584 / DSM 2162 / JCM 9187 / O7/1)</name>
    <dbReference type="NCBI Taxonomy" id="765177"/>
    <lineage>
        <taxon>Archaea</taxon>
        <taxon>Thermoproteota</taxon>
        <taxon>Thermoprotei</taxon>
        <taxon>Desulfurococcales</taxon>
        <taxon>Desulfurococcaceae</taxon>
        <taxon>Desulfurococcus</taxon>
    </lineage>
</organism>
<dbReference type="NCBIfam" id="NF040869">
    <property type="entry name" value="G3PDH_Arch"/>
    <property type="match status" value="1"/>
</dbReference>
<evidence type="ECO:0000256" key="2">
    <source>
        <dbReference type="ARBA" id="ARBA00023002"/>
    </source>
</evidence>
<protein>
    <submittedName>
        <fullName evidence="4">Nonphosphorylating glyceraldehyde-3-phosphate dehydrogenase</fullName>
        <ecNumber evidence="4">1.2.1.9</ecNumber>
    </submittedName>
</protein>
<evidence type="ECO:0000256" key="1">
    <source>
        <dbReference type="ARBA" id="ARBA00009986"/>
    </source>
</evidence>
<name>E8RA20_DESM0</name>
<dbReference type="InterPro" id="IPR016161">
    <property type="entry name" value="Ald_DH/histidinol_DH"/>
</dbReference>
<reference evidence="4 5" key="2">
    <citation type="journal article" date="2011" name="Stand. Genomic Sci.">
        <title>Complete genome sequence of Desulfurococcus mucosus type strain (O7/1).</title>
        <authorList>
            <person name="Wirth R."/>
            <person name="Chertkov O."/>
            <person name="Held B."/>
            <person name="Lapidus A."/>
            <person name="Nolan M."/>
            <person name="Lucas S."/>
            <person name="Hammon N."/>
            <person name="Deshpande S."/>
            <person name="Cheng J.F."/>
            <person name="Tapia R."/>
            <person name="Han C."/>
            <person name="Goodwin L."/>
            <person name="Pitluck S."/>
            <person name="Liolios K."/>
            <person name="Ioanna P."/>
            <person name="Ivanova N."/>
            <person name="Mavromatis K."/>
            <person name="Mikhailova N."/>
            <person name="Pati A."/>
            <person name="Chen A."/>
            <person name="Palaniappan K."/>
            <person name="Land M."/>
            <person name="Hauser L."/>
            <person name="Chang Y.J."/>
            <person name="Jeffries C.D."/>
            <person name="Bilek Y."/>
            <person name="Hader T."/>
            <person name="Rohde M."/>
            <person name="Spring S."/>
            <person name="Sikorski J."/>
            <person name="Goker M."/>
            <person name="Woyke T."/>
            <person name="Bristow J."/>
            <person name="Eisen J.A."/>
            <person name="Markowitz V."/>
            <person name="Hugenholtz P."/>
            <person name="Kyrpides N.C."/>
            <person name="Klenk H.P."/>
        </authorList>
    </citation>
    <scope>NUCLEOTIDE SEQUENCE [LARGE SCALE GENOMIC DNA]</scope>
    <source>
        <strain evidence="5">ATCC 35584 / DSM 2162 / JCM 9187 / O7/1</strain>
    </source>
</reference>
<feature type="domain" description="Aldehyde dehydrogenase" evidence="3">
    <location>
        <begin position="31"/>
        <end position="491"/>
    </location>
</feature>
<comment type="similarity">
    <text evidence="1">Belongs to the aldehyde dehydrogenase family.</text>
</comment>
<dbReference type="KEGG" id="dmu:Desmu_1044"/>